<keyword evidence="2" id="KW-0808">Transferase</keyword>
<dbReference type="AlphaFoldDB" id="A0AAP0LQY0"/>
<dbReference type="PANTHER" id="PTHR31623">
    <property type="entry name" value="F21J9.9"/>
    <property type="match status" value="1"/>
</dbReference>
<proteinExistence type="inferred from homology"/>
<keyword evidence="3" id="KW-0012">Acyltransferase</keyword>
<evidence type="ECO:0000256" key="3">
    <source>
        <dbReference type="ARBA" id="ARBA00023315"/>
    </source>
</evidence>
<sequence>MENLDHKSNLFGKATPPMSEYQMENLERMASVSCKNEEAVELHGIVSKLREAIAKLIGDFMNSLQQGDKEGYKIFSSWCNSGLYDLVFGWGKLAWASIARIILNWKIWLIKPEFDEELLAFATMDISLVSMK</sequence>
<keyword evidence="5" id="KW-1185">Reference proteome</keyword>
<comment type="similarity">
    <text evidence="1">Belongs to the plant acyltransferase family.</text>
</comment>
<dbReference type="Gene3D" id="3.30.559.10">
    <property type="entry name" value="Chloramphenicol acetyltransferase-like domain"/>
    <property type="match status" value="1"/>
</dbReference>
<organism evidence="4 5">
    <name type="scientific">Citrus x changshan-huyou</name>
    <dbReference type="NCBI Taxonomy" id="2935761"/>
    <lineage>
        <taxon>Eukaryota</taxon>
        <taxon>Viridiplantae</taxon>
        <taxon>Streptophyta</taxon>
        <taxon>Embryophyta</taxon>
        <taxon>Tracheophyta</taxon>
        <taxon>Spermatophyta</taxon>
        <taxon>Magnoliopsida</taxon>
        <taxon>eudicotyledons</taxon>
        <taxon>Gunneridae</taxon>
        <taxon>Pentapetalae</taxon>
        <taxon>rosids</taxon>
        <taxon>malvids</taxon>
        <taxon>Sapindales</taxon>
        <taxon>Rutaceae</taxon>
        <taxon>Aurantioideae</taxon>
        <taxon>Citrus</taxon>
    </lineage>
</organism>
<dbReference type="Proteomes" id="UP001428341">
    <property type="component" value="Unassembled WGS sequence"/>
</dbReference>
<evidence type="ECO:0000256" key="2">
    <source>
        <dbReference type="ARBA" id="ARBA00022679"/>
    </source>
</evidence>
<accession>A0AAP0LQY0</accession>
<evidence type="ECO:0000313" key="5">
    <source>
        <dbReference type="Proteomes" id="UP001428341"/>
    </source>
</evidence>
<reference evidence="4 5" key="1">
    <citation type="submission" date="2024-05" db="EMBL/GenBank/DDBJ databases">
        <title>Haplotype-resolved chromosome-level genome assembly of Huyou (Citrus changshanensis).</title>
        <authorList>
            <person name="Miao C."/>
            <person name="Chen W."/>
            <person name="Wu Y."/>
            <person name="Wang L."/>
            <person name="Zhao S."/>
            <person name="Grierson D."/>
            <person name="Xu C."/>
            <person name="Chen K."/>
        </authorList>
    </citation>
    <scope>NUCLEOTIDE SEQUENCE [LARGE SCALE GENOMIC DNA]</scope>
    <source>
        <strain evidence="4">01-14</strain>
        <tissue evidence="4">Leaf</tissue>
    </source>
</reference>
<dbReference type="EMBL" id="JBCGBO010000024">
    <property type="protein sequence ID" value="KAK9182427.1"/>
    <property type="molecule type" value="Genomic_DNA"/>
</dbReference>
<gene>
    <name evidence="4" type="ORF">WN944_025571</name>
</gene>
<evidence type="ECO:0000256" key="1">
    <source>
        <dbReference type="ARBA" id="ARBA00009861"/>
    </source>
</evidence>
<dbReference type="PANTHER" id="PTHR31623:SF33">
    <property type="entry name" value="STEMMADENINE O-ACETYLTRANSFERASE-LIKE"/>
    <property type="match status" value="1"/>
</dbReference>
<protein>
    <submittedName>
        <fullName evidence="4">Uncharacterized protein</fullName>
    </submittedName>
</protein>
<dbReference type="GO" id="GO:0016746">
    <property type="term" value="F:acyltransferase activity"/>
    <property type="evidence" value="ECO:0007669"/>
    <property type="project" value="UniProtKB-KW"/>
</dbReference>
<comment type="caution">
    <text evidence="4">The sequence shown here is derived from an EMBL/GenBank/DDBJ whole genome shotgun (WGS) entry which is preliminary data.</text>
</comment>
<evidence type="ECO:0000313" key="4">
    <source>
        <dbReference type="EMBL" id="KAK9182427.1"/>
    </source>
</evidence>
<dbReference type="InterPro" id="IPR023213">
    <property type="entry name" value="CAT-like_dom_sf"/>
</dbReference>
<name>A0AAP0LQY0_9ROSI</name>